<organism evidence="1 2">
    <name type="scientific">Polaribacter filamentus</name>
    <dbReference type="NCBI Taxonomy" id="53483"/>
    <lineage>
        <taxon>Bacteria</taxon>
        <taxon>Pseudomonadati</taxon>
        <taxon>Bacteroidota</taxon>
        <taxon>Flavobacteriia</taxon>
        <taxon>Flavobacteriales</taxon>
        <taxon>Flavobacteriaceae</taxon>
    </lineage>
</organism>
<dbReference type="SFLD" id="SFLDG01129">
    <property type="entry name" value="C1.5:_HAD__Beta-PGM__Phosphata"/>
    <property type="match status" value="1"/>
</dbReference>
<dbReference type="PANTHER" id="PTHR43611:SF3">
    <property type="entry name" value="FLAVIN MONONUCLEOTIDE HYDROLASE 1, CHLOROPLATIC"/>
    <property type="match status" value="1"/>
</dbReference>
<dbReference type="PANTHER" id="PTHR43611">
    <property type="entry name" value="ALPHA-D-GLUCOSE 1-PHOSPHATE PHOSPHATASE"/>
    <property type="match status" value="1"/>
</dbReference>
<dbReference type="SFLD" id="SFLDS00003">
    <property type="entry name" value="Haloacid_Dehalogenase"/>
    <property type="match status" value="1"/>
</dbReference>
<evidence type="ECO:0000313" key="2">
    <source>
        <dbReference type="Proteomes" id="UP000239522"/>
    </source>
</evidence>
<dbReference type="RefSeq" id="WP_104809957.1">
    <property type="nucleotide sequence ID" value="NZ_MQUA01000013.1"/>
</dbReference>
<dbReference type="Gene3D" id="1.10.150.240">
    <property type="entry name" value="Putative phosphatase, domain 2"/>
    <property type="match status" value="1"/>
</dbReference>
<dbReference type="InterPro" id="IPR006439">
    <property type="entry name" value="HAD-SF_hydro_IA"/>
</dbReference>
<protein>
    <recommendedName>
        <fullName evidence="3">Haloacid dehalogenase</fullName>
    </recommendedName>
</protein>
<dbReference type="InterPro" id="IPR023198">
    <property type="entry name" value="PGP-like_dom2"/>
</dbReference>
<proteinExistence type="predicted"/>
<evidence type="ECO:0000313" key="1">
    <source>
        <dbReference type="EMBL" id="PQB07745.1"/>
    </source>
</evidence>
<name>A0A2S7KYK8_9FLAO</name>
<dbReference type="InterPro" id="IPR036412">
    <property type="entry name" value="HAD-like_sf"/>
</dbReference>
<comment type="caution">
    <text evidence="1">The sequence shown here is derived from an EMBL/GenBank/DDBJ whole genome shotgun (WGS) entry which is preliminary data.</text>
</comment>
<gene>
    <name evidence="1" type="ORF">BST83_11720</name>
</gene>
<dbReference type="SUPFAM" id="SSF56784">
    <property type="entry name" value="HAD-like"/>
    <property type="match status" value="1"/>
</dbReference>
<dbReference type="Pfam" id="PF00702">
    <property type="entry name" value="Hydrolase"/>
    <property type="match status" value="1"/>
</dbReference>
<dbReference type="Gene3D" id="3.40.50.1000">
    <property type="entry name" value="HAD superfamily/HAD-like"/>
    <property type="match status" value="1"/>
</dbReference>
<reference evidence="1 2" key="1">
    <citation type="submission" date="2016-11" db="EMBL/GenBank/DDBJ databases">
        <title>Trade-off between light-utilization and light-protection in marine flavobacteria.</title>
        <authorList>
            <person name="Kumagai Y."/>
        </authorList>
    </citation>
    <scope>NUCLEOTIDE SEQUENCE [LARGE SCALE GENOMIC DNA]</scope>
    <source>
        <strain evidence="1 2">ATCC 700397</strain>
    </source>
</reference>
<sequence length="205" mass="23666">MNKIKNIIFDLGGVIMNLDVPKTIIEFEKIGITNIVNNTGHHYTDPIFYDFEIGKVSEFEFIEKLKSISILDPSTNEVIEAWNAMILDMPSERIDILLNLKENYKIFLLSNTNSIHQKKFISEVNEENNISFNDLFQKAYYSFEVGIRKPDKEVFEFTLNDSNLNPKETLFVDDSIDNIKAAQDIGIQTYHIDGKNSIEKLFSNN</sequence>
<dbReference type="AlphaFoldDB" id="A0A2S7KYK8"/>
<dbReference type="OrthoDB" id="9797415at2"/>
<keyword evidence="2" id="KW-1185">Reference proteome</keyword>
<dbReference type="InterPro" id="IPR023214">
    <property type="entry name" value="HAD_sf"/>
</dbReference>
<dbReference type="NCBIfam" id="TIGR01509">
    <property type="entry name" value="HAD-SF-IA-v3"/>
    <property type="match status" value="1"/>
</dbReference>
<dbReference type="Proteomes" id="UP000239522">
    <property type="component" value="Unassembled WGS sequence"/>
</dbReference>
<accession>A0A2S7KYK8</accession>
<evidence type="ECO:0008006" key="3">
    <source>
        <dbReference type="Google" id="ProtNLM"/>
    </source>
</evidence>
<dbReference type="PRINTS" id="PR00413">
    <property type="entry name" value="HADHALOGNASE"/>
</dbReference>
<dbReference type="EMBL" id="MQUA01000013">
    <property type="protein sequence ID" value="PQB07745.1"/>
    <property type="molecule type" value="Genomic_DNA"/>
</dbReference>
<dbReference type="CDD" id="cd02603">
    <property type="entry name" value="HAD_sEH-N_like"/>
    <property type="match status" value="1"/>
</dbReference>